<dbReference type="GO" id="GO:0016758">
    <property type="term" value="F:hexosyltransferase activity"/>
    <property type="evidence" value="ECO:0007669"/>
    <property type="project" value="TreeGrafter"/>
</dbReference>
<evidence type="ECO:0000256" key="1">
    <source>
        <dbReference type="ARBA" id="ARBA00022676"/>
    </source>
</evidence>
<proteinExistence type="predicted"/>
<protein>
    <submittedName>
        <fullName evidence="3">WecB/TagA/CpsF family glycosyltransferase</fullName>
    </submittedName>
</protein>
<dbReference type="InterPro" id="IPR004629">
    <property type="entry name" value="WecG_TagA_CpsF"/>
</dbReference>
<keyword evidence="4" id="KW-1185">Reference proteome</keyword>
<evidence type="ECO:0000256" key="2">
    <source>
        <dbReference type="ARBA" id="ARBA00022679"/>
    </source>
</evidence>
<keyword evidence="1" id="KW-0328">Glycosyltransferase</keyword>
<name>A0A975HNU5_9GAMM</name>
<dbReference type="Proteomes" id="UP000664904">
    <property type="component" value="Chromosome"/>
</dbReference>
<dbReference type="RefSeq" id="WP_208844204.1">
    <property type="nucleotide sequence ID" value="NZ_CP072133.1"/>
</dbReference>
<evidence type="ECO:0000313" key="4">
    <source>
        <dbReference type="Proteomes" id="UP000664904"/>
    </source>
</evidence>
<dbReference type="EMBL" id="CP072133">
    <property type="protein sequence ID" value="QTH72580.1"/>
    <property type="molecule type" value="Genomic_DNA"/>
</dbReference>
<evidence type="ECO:0000313" key="3">
    <source>
        <dbReference type="EMBL" id="QTH72580.1"/>
    </source>
</evidence>
<dbReference type="PANTHER" id="PTHR34136">
    <property type="match status" value="1"/>
</dbReference>
<dbReference type="PANTHER" id="PTHR34136:SF1">
    <property type="entry name" value="UDP-N-ACETYL-D-MANNOSAMINURONIC ACID TRANSFERASE"/>
    <property type="match status" value="1"/>
</dbReference>
<accession>A0A975HNU5</accession>
<dbReference type="KEGG" id="pxi:J5O05_07210"/>
<dbReference type="CDD" id="cd06533">
    <property type="entry name" value="Glyco_transf_WecG_TagA"/>
    <property type="match status" value="1"/>
</dbReference>
<dbReference type="AlphaFoldDB" id="A0A975HNU5"/>
<gene>
    <name evidence="3" type="ORF">J5O05_07210</name>
</gene>
<keyword evidence="2" id="KW-0808">Transferase</keyword>
<sequence>MLVILDKLKSSMDIIEQFEATINKPVGHTQAISFVNPYSYLKLRDELNILRGLDGLYTDAISSALTFSMLLGKHIPRTSFDLSSFALYFLERANEEKLKVFLLGAKKEELEKTVAIFKANYPEIDIVGYRDGYFDDDEAVIKQISDSGAEYVLCGMGTPRQDRFAIKLKQTQTGQVKQIYTCGGFLHQTSERLHYYPKWVDKLHLRWLYRAFDDSYVWERLFVHYPKFFFLILGDRLKDQKDIEVNV</sequence>
<reference evidence="3" key="1">
    <citation type="submission" date="2021-03" db="EMBL/GenBank/DDBJ databases">
        <title>Complete Genome of Pseudoalteromonas xiamenensis STKMTI.2, a new potential marine bacterium producing anti-Vibrio compounds.</title>
        <authorList>
            <person name="Handayani D.P."/>
            <person name="Isnansetyo A."/>
            <person name="Istiqomah I."/>
            <person name="Jumina J."/>
        </authorList>
    </citation>
    <scope>NUCLEOTIDE SEQUENCE</scope>
    <source>
        <strain evidence="3">STKMTI.2</strain>
    </source>
</reference>
<dbReference type="Pfam" id="PF03808">
    <property type="entry name" value="Glyco_tran_WecG"/>
    <property type="match status" value="1"/>
</dbReference>
<organism evidence="3 4">
    <name type="scientific">Pseudoalteromonas xiamenensis</name>
    <dbReference type="NCBI Taxonomy" id="882626"/>
    <lineage>
        <taxon>Bacteria</taxon>
        <taxon>Pseudomonadati</taxon>
        <taxon>Pseudomonadota</taxon>
        <taxon>Gammaproteobacteria</taxon>
        <taxon>Alteromonadales</taxon>
        <taxon>Pseudoalteromonadaceae</taxon>
        <taxon>Pseudoalteromonas</taxon>
    </lineage>
</organism>
<dbReference type="NCBIfam" id="TIGR00696">
    <property type="entry name" value="wecG_tagA_cpsF"/>
    <property type="match status" value="1"/>
</dbReference>